<dbReference type="Gene3D" id="3.20.20.80">
    <property type="entry name" value="Glycosidases"/>
    <property type="match status" value="1"/>
</dbReference>
<sequence length="927" mass="102978">MVRRTDTVALELAATGNRLERLWEFSNPEPGIDGLRWLGFVIKENLLTDVELQPACDAIDENLCEQEGFSSRLTALERQFPHASVLLHTEGILHPNIQQLWANPKLLDIAQQVLGGDFAAHPVWNLRCKVVRGGHRTGLAGQHTCCVGGTWYIDLPEEQMTSVLQCDLDADVVTCEVAKGSVLLLNNLVPHRSLNNLSDHIRWSFDLRWQQTGLPNGFYGIKESLPMRADGNRAYPIAWDGWAQQDRQVAQRAQVGPNAREAIAEVTDNLETTVVGPWMNRYDHQAYAFTTELVYGESFESFNLPSAAPAMRAFADLDKTVADPRGINNGNQTLYWFQVQGTSDQLLNITDHPFNGLQALRLHASNTSGPVAISNRGFKGQGLDLKANHDYEGLVYARASVPTLVSVSLEDFHAGRVLALATLSIQGTGNWEALAFRLVSNSDTACFDYPWGQPPLYCYPGLQDRIGHACWQCGGQLVFRLLQGQVDLDMASLQPGSWGRFAPEQRVRRDIVEHLLAMGVDGIRLGGTYVKTDVALANSSEIGYYWKALRGAPSSRPPIVQMGSGISNFWNPQLRSAVFGPFELLNLTEQLNMTATITLNHLESAADLADLVSYMFATNASDAMAQLRQQDGHPEPYNLDKFFELGNEILNTNYVSQVAEMEGRAKSLNLGKKLRYACPWECLNDIFRNGAKQYGAQVYLDRHDADDPQASTFDPIIAQWEAEGIDARFTIWETNTGTLHDMRRALQEAQDMNQYERRGSASLRLDSRTASFCVEASGHDDLWADQHGDQGLIFFAPNQTWAQPPYHVHAMIQDTALPWVLSVPDPSSTGIDLAALVSDDKRQVTTRLVNFEATPLSVVLDVRGHTGQRVQAETRQLSAPSGDLDAANPAWQPDLITPKLDVVSIVLGQDVWEIPPFSFMTITFHLE</sequence>
<evidence type="ECO:0000313" key="3">
    <source>
        <dbReference type="Proteomes" id="UP000001357"/>
    </source>
</evidence>
<dbReference type="Proteomes" id="UP000001357">
    <property type="component" value="Unassembled WGS sequence"/>
</dbReference>
<dbReference type="SUPFAM" id="SSF51445">
    <property type="entry name" value="(Trans)glycosidases"/>
    <property type="match status" value="1"/>
</dbReference>
<protein>
    <recommendedName>
        <fullName evidence="1">Alpha-L-arabinofuranosidase 1 catalytic domain-containing protein</fullName>
    </recommendedName>
</protein>
<feature type="domain" description="Alpha-L-arabinofuranosidase 1 catalytic" evidence="1">
    <location>
        <begin position="517"/>
        <end position="657"/>
    </location>
</feature>
<dbReference type="GeneID" id="5889399"/>
<evidence type="ECO:0000259" key="1">
    <source>
        <dbReference type="Pfam" id="PF22848"/>
    </source>
</evidence>
<name>A9UUJ5_MONBE</name>
<accession>A9UUJ5</accession>
<gene>
    <name evidence="2" type="ORF">MONBRDRAFT_6889</name>
</gene>
<dbReference type="InterPro" id="IPR055235">
    <property type="entry name" value="ASD1_cat"/>
</dbReference>
<dbReference type="PANTHER" id="PTHR20883">
    <property type="entry name" value="PHYTANOYL-COA DIOXYGENASE DOMAIN CONTAINING 1"/>
    <property type="match status" value="1"/>
</dbReference>
<dbReference type="PANTHER" id="PTHR20883:SF14">
    <property type="entry name" value="PHYTANOYL-COA DIOXYGENASE"/>
    <property type="match status" value="1"/>
</dbReference>
<dbReference type="InterPro" id="IPR017853">
    <property type="entry name" value="GH"/>
</dbReference>
<dbReference type="eggNOG" id="ENOG502QPIZ">
    <property type="taxonomic scope" value="Eukaryota"/>
</dbReference>
<dbReference type="SUPFAM" id="SSF51197">
    <property type="entry name" value="Clavaminate synthase-like"/>
    <property type="match status" value="1"/>
</dbReference>
<evidence type="ECO:0000313" key="2">
    <source>
        <dbReference type="EMBL" id="EDQ90914.1"/>
    </source>
</evidence>
<organism evidence="2 3">
    <name type="scientific">Monosiga brevicollis</name>
    <name type="common">Choanoflagellate</name>
    <dbReference type="NCBI Taxonomy" id="81824"/>
    <lineage>
        <taxon>Eukaryota</taxon>
        <taxon>Choanoflagellata</taxon>
        <taxon>Craspedida</taxon>
        <taxon>Salpingoecidae</taxon>
        <taxon>Monosiga</taxon>
    </lineage>
</organism>
<dbReference type="AlphaFoldDB" id="A9UUJ5"/>
<dbReference type="Gene3D" id="2.60.40.1180">
    <property type="entry name" value="Golgi alpha-mannosidase II"/>
    <property type="match status" value="1"/>
</dbReference>
<keyword evidence="3" id="KW-1185">Reference proteome</keyword>
<dbReference type="EMBL" id="CH991546">
    <property type="protein sequence ID" value="EDQ90914.1"/>
    <property type="molecule type" value="Genomic_DNA"/>
</dbReference>
<reference evidence="2 3" key="1">
    <citation type="journal article" date="2008" name="Nature">
        <title>The genome of the choanoflagellate Monosiga brevicollis and the origin of metazoans.</title>
        <authorList>
            <consortium name="JGI Sequencing"/>
            <person name="King N."/>
            <person name="Westbrook M.J."/>
            <person name="Young S.L."/>
            <person name="Kuo A."/>
            <person name="Abedin M."/>
            <person name="Chapman J."/>
            <person name="Fairclough S."/>
            <person name="Hellsten U."/>
            <person name="Isogai Y."/>
            <person name="Letunic I."/>
            <person name="Marr M."/>
            <person name="Pincus D."/>
            <person name="Putnam N."/>
            <person name="Rokas A."/>
            <person name="Wright K.J."/>
            <person name="Zuzow R."/>
            <person name="Dirks W."/>
            <person name="Good M."/>
            <person name="Goodstein D."/>
            <person name="Lemons D."/>
            <person name="Li W."/>
            <person name="Lyons J.B."/>
            <person name="Morris A."/>
            <person name="Nichols S."/>
            <person name="Richter D.J."/>
            <person name="Salamov A."/>
            <person name="Bork P."/>
            <person name="Lim W.A."/>
            <person name="Manning G."/>
            <person name="Miller W.T."/>
            <person name="McGinnis W."/>
            <person name="Shapiro H."/>
            <person name="Tjian R."/>
            <person name="Grigoriev I.V."/>
            <person name="Rokhsar D."/>
        </authorList>
    </citation>
    <scope>NUCLEOTIDE SEQUENCE [LARGE SCALE GENOMIC DNA]</scope>
    <source>
        <strain evidence="3">MX1 / ATCC 50154</strain>
    </source>
</reference>
<dbReference type="InterPro" id="IPR013780">
    <property type="entry name" value="Glyco_hydro_b"/>
</dbReference>
<proteinExistence type="predicted"/>
<dbReference type="Pfam" id="PF22848">
    <property type="entry name" value="ASD1_dom"/>
    <property type="match status" value="1"/>
</dbReference>
<dbReference type="InParanoid" id="A9UUJ5"/>
<dbReference type="Gene3D" id="2.60.120.620">
    <property type="entry name" value="q2cbj1_9rhob like domain"/>
    <property type="match status" value="2"/>
</dbReference>
<dbReference type="STRING" id="81824.A9UUJ5"/>
<dbReference type="RefSeq" id="XP_001744211.1">
    <property type="nucleotide sequence ID" value="XM_001744159.1"/>
</dbReference>
<dbReference type="KEGG" id="mbr:MONBRDRAFT_6889"/>
<dbReference type="OMA" id="LMASAIW"/>